<dbReference type="Proteomes" id="UP001060085">
    <property type="component" value="Linkage Group LG02"/>
</dbReference>
<proteinExistence type="predicted"/>
<organism evidence="1 2">
    <name type="scientific">Catharanthus roseus</name>
    <name type="common">Madagascar periwinkle</name>
    <name type="synonym">Vinca rosea</name>
    <dbReference type="NCBI Taxonomy" id="4058"/>
    <lineage>
        <taxon>Eukaryota</taxon>
        <taxon>Viridiplantae</taxon>
        <taxon>Streptophyta</taxon>
        <taxon>Embryophyta</taxon>
        <taxon>Tracheophyta</taxon>
        <taxon>Spermatophyta</taxon>
        <taxon>Magnoliopsida</taxon>
        <taxon>eudicotyledons</taxon>
        <taxon>Gunneridae</taxon>
        <taxon>Pentapetalae</taxon>
        <taxon>asterids</taxon>
        <taxon>lamiids</taxon>
        <taxon>Gentianales</taxon>
        <taxon>Apocynaceae</taxon>
        <taxon>Rauvolfioideae</taxon>
        <taxon>Vinceae</taxon>
        <taxon>Catharanthinae</taxon>
        <taxon>Catharanthus</taxon>
    </lineage>
</organism>
<accession>A0ACC0BZI6</accession>
<comment type="caution">
    <text evidence="1">The sequence shown here is derived from an EMBL/GenBank/DDBJ whole genome shotgun (WGS) entry which is preliminary data.</text>
</comment>
<name>A0ACC0BZI6_CATRO</name>
<gene>
    <name evidence="1" type="ORF">M9H77_09020</name>
</gene>
<protein>
    <submittedName>
        <fullName evidence="1">Uncharacterized protein</fullName>
    </submittedName>
</protein>
<evidence type="ECO:0000313" key="2">
    <source>
        <dbReference type="Proteomes" id="UP001060085"/>
    </source>
</evidence>
<keyword evidence="2" id="KW-1185">Reference proteome</keyword>
<dbReference type="EMBL" id="CM044702">
    <property type="protein sequence ID" value="KAI5678070.1"/>
    <property type="molecule type" value="Genomic_DNA"/>
</dbReference>
<reference evidence="2" key="1">
    <citation type="journal article" date="2023" name="Nat. Plants">
        <title>Single-cell RNA sequencing provides a high-resolution roadmap for understanding the multicellular compartmentation of specialized metabolism.</title>
        <authorList>
            <person name="Sun S."/>
            <person name="Shen X."/>
            <person name="Li Y."/>
            <person name="Li Y."/>
            <person name="Wang S."/>
            <person name="Li R."/>
            <person name="Zhang H."/>
            <person name="Shen G."/>
            <person name="Guo B."/>
            <person name="Wei J."/>
            <person name="Xu J."/>
            <person name="St-Pierre B."/>
            <person name="Chen S."/>
            <person name="Sun C."/>
        </authorList>
    </citation>
    <scope>NUCLEOTIDE SEQUENCE [LARGE SCALE GENOMIC DNA]</scope>
</reference>
<evidence type="ECO:0000313" key="1">
    <source>
        <dbReference type="EMBL" id="KAI5678070.1"/>
    </source>
</evidence>
<sequence>MHQVHKSTCPLRPQYVHTLWAPPGVRVGRPSFLVHGWFLNVRASEALSHQSFAIPRSLKTANVTLRVSSYLKNSKDRNLRNRSNASSAPVADYPVLPPKKYIAGLLYISKTRGPHTYNPKPTTSSTDKNTIAHIQVTKYTNLPILYATPTPPEDTGY</sequence>